<protein>
    <submittedName>
        <fullName evidence="1">Uncharacterized protein</fullName>
    </submittedName>
</protein>
<dbReference type="Proteomes" id="UP001054889">
    <property type="component" value="Unassembled WGS sequence"/>
</dbReference>
<dbReference type="EMBL" id="BQKI01000018">
    <property type="protein sequence ID" value="GJN11533.1"/>
    <property type="molecule type" value="Genomic_DNA"/>
</dbReference>
<evidence type="ECO:0000313" key="1">
    <source>
        <dbReference type="EMBL" id="GJN11533.1"/>
    </source>
</evidence>
<gene>
    <name evidence="1" type="primary">ga29732</name>
    <name evidence="1" type="ORF">PR202_ga29732</name>
</gene>
<name>A0AAV5DKR4_ELECO</name>
<organism evidence="1 2">
    <name type="scientific">Eleusine coracana subsp. coracana</name>
    <dbReference type="NCBI Taxonomy" id="191504"/>
    <lineage>
        <taxon>Eukaryota</taxon>
        <taxon>Viridiplantae</taxon>
        <taxon>Streptophyta</taxon>
        <taxon>Embryophyta</taxon>
        <taxon>Tracheophyta</taxon>
        <taxon>Spermatophyta</taxon>
        <taxon>Magnoliopsida</taxon>
        <taxon>Liliopsida</taxon>
        <taxon>Poales</taxon>
        <taxon>Poaceae</taxon>
        <taxon>PACMAD clade</taxon>
        <taxon>Chloridoideae</taxon>
        <taxon>Cynodonteae</taxon>
        <taxon>Eleusininae</taxon>
        <taxon>Eleusine</taxon>
    </lineage>
</organism>
<dbReference type="AlphaFoldDB" id="A0AAV5DKR4"/>
<reference evidence="1" key="1">
    <citation type="journal article" date="2018" name="DNA Res.">
        <title>Multiple hybrid de novo genome assembly of finger millet, an orphan allotetraploid crop.</title>
        <authorList>
            <person name="Hatakeyama M."/>
            <person name="Aluri S."/>
            <person name="Balachadran M.T."/>
            <person name="Sivarajan S.R."/>
            <person name="Patrignani A."/>
            <person name="Gruter S."/>
            <person name="Poveda L."/>
            <person name="Shimizu-Inatsugi R."/>
            <person name="Baeten J."/>
            <person name="Francoijs K.J."/>
            <person name="Nataraja K.N."/>
            <person name="Reddy Y.A.N."/>
            <person name="Phadnis S."/>
            <person name="Ravikumar R.L."/>
            <person name="Schlapbach R."/>
            <person name="Sreeman S.M."/>
            <person name="Shimizu K.K."/>
        </authorList>
    </citation>
    <scope>NUCLEOTIDE SEQUENCE</scope>
</reference>
<keyword evidence="2" id="KW-1185">Reference proteome</keyword>
<sequence>MILSCLNRIFLPSRNQIFLDSFYYPRECYLLSSPYAQHIVVNNYEDKEVLELSHQLYAGVWTSLVVVLLHYLENMNNKLEHVG</sequence>
<comment type="caution">
    <text evidence="1">The sequence shown here is derived from an EMBL/GenBank/DDBJ whole genome shotgun (WGS) entry which is preliminary data.</text>
</comment>
<reference evidence="1" key="2">
    <citation type="submission" date="2021-12" db="EMBL/GenBank/DDBJ databases">
        <title>Resequencing data analysis of finger millet.</title>
        <authorList>
            <person name="Hatakeyama M."/>
            <person name="Aluri S."/>
            <person name="Balachadran M.T."/>
            <person name="Sivarajan S.R."/>
            <person name="Poveda L."/>
            <person name="Shimizu-Inatsugi R."/>
            <person name="Schlapbach R."/>
            <person name="Sreeman S.M."/>
            <person name="Shimizu K.K."/>
        </authorList>
    </citation>
    <scope>NUCLEOTIDE SEQUENCE</scope>
</reference>
<accession>A0AAV5DKR4</accession>
<proteinExistence type="predicted"/>
<evidence type="ECO:0000313" key="2">
    <source>
        <dbReference type="Proteomes" id="UP001054889"/>
    </source>
</evidence>